<dbReference type="HOGENOM" id="CLU_3147807_0_0_2"/>
<keyword evidence="2" id="KW-1185">Reference proteome</keyword>
<name>A0A0C5BYX6_9ARCH</name>
<dbReference type="RefSeq" id="WP_160272868.1">
    <property type="nucleotide sequence ID" value="NZ_CP010868.1"/>
</dbReference>
<reference evidence="2" key="1">
    <citation type="submission" date="2015-02" db="EMBL/GenBank/DDBJ databases">
        <title>Characterization of two novel Thaumarchaeota isolated from the Northern Adriatic Sea.</title>
        <authorList>
            <person name="Bayer B."/>
            <person name="Vojvoda J."/>
            <person name="Offre P."/>
            <person name="Srivastava A."/>
            <person name="Elisabeth N."/>
            <person name="Garcia J.A.L."/>
            <person name="Schleper C."/>
            <person name="Herndl G.J."/>
        </authorList>
    </citation>
    <scope>NUCLEOTIDE SEQUENCE [LARGE SCALE GENOMIC DNA]</scope>
    <source>
        <strain evidence="2">D3C</strain>
    </source>
</reference>
<evidence type="ECO:0000313" key="2">
    <source>
        <dbReference type="Proteomes" id="UP000032027"/>
    </source>
</evidence>
<protein>
    <submittedName>
        <fullName evidence="1">Uncharacterized protein</fullName>
    </submittedName>
</protein>
<dbReference type="AlphaFoldDB" id="A0A0C5BYX6"/>
<dbReference type="GeneID" id="43685794"/>
<reference evidence="1 2" key="2">
    <citation type="journal article" date="2016" name="ISME J.">
        <title>Physiological and genomic characterization of two novel marine thaumarchaeal strains indicates niche differentiation.</title>
        <authorList>
            <person name="Bayer B."/>
            <person name="Vojvoda J."/>
            <person name="Offre P."/>
            <person name="Alves R.J."/>
            <person name="Elisabeth N.H."/>
            <person name="Garcia J.A."/>
            <person name="Volland J.M."/>
            <person name="Srivastava A."/>
            <person name="Schleper C."/>
            <person name="Herndl G.J."/>
        </authorList>
    </citation>
    <scope>NUCLEOTIDE SEQUENCE [LARGE SCALE GENOMIC DNA]</scope>
    <source>
        <strain evidence="1 2">D3C</strain>
    </source>
</reference>
<proteinExistence type="predicted"/>
<evidence type="ECO:0000313" key="1">
    <source>
        <dbReference type="EMBL" id="AJM92190.1"/>
    </source>
</evidence>
<gene>
    <name evidence="1" type="ORF">NPIRD3C_0978</name>
</gene>
<accession>A0A0C5BYX6</accession>
<organism evidence="1 2">
    <name type="scientific">Nitrosopumilus piranensis</name>
    <dbReference type="NCBI Taxonomy" id="1582439"/>
    <lineage>
        <taxon>Archaea</taxon>
        <taxon>Nitrososphaerota</taxon>
        <taxon>Nitrososphaeria</taxon>
        <taxon>Nitrosopumilales</taxon>
        <taxon>Nitrosopumilaceae</taxon>
        <taxon>Nitrosopumilus</taxon>
    </lineage>
</organism>
<dbReference type="STRING" id="1582439.NPIRD3C_0978"/>
<sequence length="48" mass="5797">MKRKCLDDNPKTVKRYYDWDGQQVEISLCDSHQHDPDFSHFVSEEKIQ</sequence>
<dbReference type="KEGG" id="nid:NPIRD3C_0978"/>
<dbReference type="EMBL" id="CP010868">
    <property type="protein sequence ID" value="AJM92190.1"/>
    <property type="molecule type" value="Genomic_DNA"/>
</dbReference>
<dbReference type="Proteomes" id="UP000032027">
    <property type="component" value="Chromosome"/>
</dbReference>
<reference evidence="1 2" key="3">
    <citation type="journal article" date="2019" name="Int. J. Syst. Evol. Microbiol.">
        <title>Nitrosopumilus adriaticus sp. nov. and Nitrosopumilus piranensis sp. nov., two ammonia-oxidizing archaea from the Adriatic Sea and members of the class Nitrososphaeria.</title>
        <authorList>
            <person name="Bayer B."/>
            <person name="Vojvoda J."/>
            <person name="Reinthaler T."/>
            <person name="Reyes C."/>
            <person name="Pinto M."/>
            <person name="Herndl G.J."/>
        </authorList>
    </citation>
    <scope>NUCLEOTIDE SEQUENCE [LARGE SCALE GENOMIC DNA]</scope>
    <source>
        <strain evidence="1 2">D3C</strain>
    </source>
</reference>
<dbReference type="PATRIC" id="fig|1582439.9.peg.1005"/>